<dbReference type="Pfam" id="PF12833">
    <property type="entry name" value="HTH_18"/>
    <property type="match status" value="1"/>
</dbReference>
<dbReference type="EMBL" id="CP036279">
    <property type="protein sequence ID" value="QDU60385.1"/>
    <property type="molecule type" value="Genomic_DNA"/>
</dbReference>
<keyword evidence="2" id="KW-0238">DNA-binding</keyword>
<keyword evidence="6" id="KW-1185">Reference proteome</keyword>
<dbReference type="PANTHER" id="PTHR30146">
    <property type="entry name" value="LACI-RELATED TRANSCRIPTIONAL REPRESSOR"/>
    <property type="match status" value="1"/>
</dbReference>
<accession>A0A518B091</accession>
<dbReference type="CDD" id="cd01543">
    <property type="entry name" value="PBP1_XylR"/>
    <property type="match status" value="1"/>
</dbReference>
<dbReference type="GO" id="GO:0003700">
    <property type="term" value="F:DNA-binding transcription factor activity"/>
    <property type="evidence" value="ECO:0007669"/>
    <property type="project" value="InterPro"/>
</dbReference>
<organism evidence="5 6">
    <name type="scientific">Kolteria novifilia</name>
    <dbReference type="NCBI Taxonomy" id="2527975"/>
    <lineage>
        <taxon>Bacteria</taxon>
        <taxon>Pseudomonadati</taxon>
        <taxon>Planctomycetota</taxon>
        <taxon>Planctomycetia</taxon>
        <taxon>Kolteriales</taxon>
        <taxon>Kolteriaceae</taxon>
        <taxon>Kolteria</taxon>
    </lineage>
</organism>
<evidence type="ECO:0000256" key="3">
    <source>
        <dbReference type="ARBA" id="ARBA00023163"/>
    </source>
</evidence>
<dbReference type="OrthoDB" id="9795616at2"/>
<keyword evidence="1" id="KW-0805">Transcription regulation</keyword>
<dbReference type="Pfam" id="PF13377">
    <property type="entry name" value="Peripla_BP_3"/>
    <property type="match status" value="1"/>
</dbReference>
<dbReference type="PANTHER" id="PTHR30146:SF24">
    <property type="entry name" value="XYLOSE OPERON REGULATORY PROTEIN"/>
    <property type="match status" value="1"/>
</dbReference>
<name>A0A518B091_9BACT</name>
<gene>
    <name evidence="5" type="primary">xylR_2</name>
    <name evidence="5" type="ORF">Pan216_12240</name>
</gene>
<dbReference type="InterPro" id="IPR028082">
    <property type="entry name" value="Peripla_BP_I"/>
</dbReference>
<dbReference type="Gene3D" id="3.40.50.2300">
    <property type="match status" value="2"/>
</dbReference>
<dbReference type="RefSeq" id="WP_145256143.1">
    <property type="nucleotide sequence ID" value="NZ_CP036279.1"/>
</dbReference>
<feature type="domain" description="HTH araC/xylS-type" evidence="4">
    <location>
        <begin position="282"/>
        <end position="380"/>
    </location>
</feature>
<dbReference type="InterPro" id="IPR018060">
    <property type="entry name" value="HTH_AraC"/>
</dbReference>
<dbReference type="SUPFAM" id="SSF46689">
    <property type="entry name" value="Homeodomain-like"/>
    <property type="match status" value="1"/>
</dbReference>
<dbReference type="InterPro" id="IPR009057">
    <property type="entry name" value="Homeodomain-like_sf"/>
</dbReference>
<evidence type="ECO:0000313" key="6">
    <source>
        <dbReference type="Proteomes" id="UP000317093"/>
    </source>
</evidence>
<evidence type="ECO:0000256" key="2">
    <source>
        <dbReference type="ARBA" id="ARBA00023125"/>
    </source>
</evidence>
<dbReference type="AlphaFoldDB" id="A0A518B091"/>
<dbReference type="PROSITE" id="PS01124">
    <property type="entry name" value="HTH_ARAC_FAMILY_2"/>
    <property type="match status" value="1"/>
</dbReference>
<sequence>MATIPHVAVLVETSRSYGRGMLRGLRRYLSEHGPWSVFMELRALESEVPSWLRTWKGDGILTRTTSQATADAIRRLGVPTVELRATKLAHSFPFVGVNNAAMGQMVAEHLIERGFVRFGVWRIESEVFFQERCDNFQRSVEEKGFSCSVFPPRGMKPTKNWETQQARLTRWIDGLEKPVGILACNDQLGYWVLDACRRANVAVPEQAAVVGVENDETLCTMAEPPLSSVCFNAELIGYAATELLDRLMRGETAPSEPILVDPVGIVTRQSSDIVAMEDTDLAAAVRFIRENACEGISVNEVLQKVPISRTALERKMRAVLKRSPKAEITRLQLERVKQLLVETDLSLTQIAGKSGFRYPQYMVEVFKKWFGETPGTYRSRNTL</sequence>
<proteinExistence type="predicted"/>
<protein>
    <submittedName>
        <fullName evidence="5">Xylose operon regulatory protein</fullName>
    </submittedName>
</protein>
<dbReference type="Gene3D" id="1.10.10.60">
    <property type="entry name" value="Homeodomain-like"/>
    <property type="match status" value="1"/>
</dbReference>
<evidence type="ECO:0000256" key="1">
    <source>
        <dbReference type="ARBA" id="ARBA00023015"/>
    </source>
</evidence>
<dbReference type="Proteomes" id="UP000317093">
    <property type="component" value="Chromosome"/>
</dbReference>
<evidence type="ECO:0000313" key="5">
    <source>
        <dbReference type="EMBL" id="QDU60385.1"/>
    </source>
</evidence>
<keyword evidence="3" id="KW-0804">Transcription</keyword>
<dbReference type="KEGG" id="knv:Pan216_12240"/>
<dbReference type="InterPro" id="IPR046335">
    <property type="entry name" value="LacI/GalR-like_sensor"/>
</dbReference>
<evidence type="ECO:0000259" key="4">
    <source>
        <dbReference type="PROSITE" id="PS01124"/>
    </source>
</evidence>
<dbReference type="GO" id="GO:0000976">
    <property type="term" value="F:transcription cis-regulatory region binding"/>
    <property type="evidence" value="ECO:0007669"/>
    <property type="project" value="TreeGrafter"/>
</dbReference>
<reference evidence="5 6" key="1">
    <citation type="submission" date="2019-02" db="EMBL/GenBank/DDBJ databases">
        <title>Deep-cultivation of Planctomycetes and their phenomic and genomic characterization uncovers novel biology.</title>
        <authorList>
            <person name="Wiegand S."/>
            <person name="Jogler M."/>
            <person name="Boedeker C."/>
            <person name="Pinto D."/>
            <person name="Vollmers J."/>
            <person name="Rivas-Marin E."/>
            <person name="Kohn T."/>
            <person name="Peeters S.H."/>
            <person name="Heuer A."/>
            <person name="Rast P."/>
            <person name="Oberbeckmann S."/>
            <person name="Bunk B."/>
            <person name="Jeske O."/>
            <person name="Meyerdierks A."/>
            <person name="Storesund J.E."/>
            <person name="Kallscheuer N."/>
            <person name="Luecker S."/>
            <person name="Lage O.M."/>
            <person name="Pohl T."/>
            <person name="Merkel B.J."/>
            <person name="Hornburger P."/>
            <person name="Mueller R.-W."/>
            <person name="Bruemmer F."/>
            <person name="Labrenz M."/>
            <person name="Spormann A.M."/>
            <person name="Op den Camp H."/>
            <person name="Overmann J."/>
            <person name="Amann R."/>
            <person name="Jetten M.S.M."/>
            <person name="Mascher T."/>
            <person name="Medema M.H."/>
            <person name="Devos D.P."/>
            <person name="Kaster A.-K."/>
            <person name="Ovreas L."/>
            <person name="Rohde M."/>
            <person name="Galperin M.Y."/>
            <person name="Jogler C."/>
        </authorList>
    </citation>
    <scope>NUCLEOTIDE SEQUENCE [LARGE SCALE GENOMIC DNA]</scope>
    <source>
        <strain evidence="5 6">Pan216</strain>
    </source>
</reference>
<dbReference type="SMART" id="SM00342">
    <property type="entry name" value="HTH_ARAC"/>
    <property type="match status" value="1"/>
</dbReference>
<dbReference type="SUPFAM" id="SSF53822">
    <property type="entry name" value="Periplasmic binding protein-like I"/>
    <property type="match status" value="1"/>
</dbReference>